<feature type="transmembrane region" description="Helical" evidence="1">
    <location>
        <begin position="46"/>
        <end position="66"/>
    </location>
</feature>
<keyword evidence="1" id="KW-0812">Transmembrane</keyword>
<name>A0ABS7RDX5_9ACTN</name>
<evidence type="ECO:0000313" key="2">
    <source>
        <dbReference type="EMBL" id="MBY9073221.1"/>
    </source>
</evidence>
<comment type="caution">
    <text evidence="2">The sequence shown here is derived from an EMBL/GenBank/DDBJ whole genome shotgun (WGS) entry which is preliminary data.</text>
</comment>
<sequence length="251" mass="27695">MQATSLASRFSAFDTSHQVVLAVLLAGALLLVWVGRANRGNESGVLVGKLLAVAIMTFTVPLQILYLTPEYWSLERTLPLQLCDLAWMVAVVGLWTHRWWAVALTYYWGLTLTTQAIITPDLVAQFPDPVFILFWAMHSTVVWAAVYLTWGLGLTPDWRSYRAALVGTGAWAATVLLINLSAGTNFGYLNAKPASASVLDLLGDWPWYVLAEIAIVAVVWAVVTWPWVALHARRSPQGATPTDGRPAHRQR</sequence>
<organism evidence="2 3">
    <name type="scientific">Nocardioides jiangsuensis</name>
    <dbReference type="NCBI Taxonomy" id="2866161"/>
    <lineage>
        <taxon>Bacteria</taxon>
        <taxon>Bacillati</taxon>
        <taxon>Actinomycetota</taxon>
        <taxon>Actinomycetes</taxon>
        <taxon>Propionibacteriales</taxon>
        <taxon>Nocardioidaceae</taxon>
        <taxon>Nocardioides</taxon>
    </lineage>
</organism>
<dbReference type="NCBIfam" id="TIGR02206">
    <property type="entry name" value="intg_mem_TP0381"/>
    <property type="match status" value="1"/>
</dbReference>
<feature type="transmembrane region" description="Helical" evidence="1">
    <location>
        <begin position="207"/>
        <end position="228"/>
    </location>
</feature>
<dbReference type="EMBL" id="JAIEZQ010000001">
    <property type="protein sequence ID" value="MBY9073221.1"/>
    <property type="molecule type" value="Genomic_DNA"/>
</dbReference>
<feature type="transmembrane region" description="Helical" evidence="1">
    <location>
        <begin position="100"/>
        <end position="118"/>
    </location>
</feature>
<feature type="transmembrane region" description="Helical" evidence="1">
    <location>
        <begin position="130"/>
        <end position="152"/>
    </location>
</feature>
<evidence type="ECO:0000313" key="3">
    <source>
        <dbReference type="Proteomes" id="UP000754710"/>
    </source>
</evidence>
<dbReference type="Proteomes" id="UP000754710">
    <property type="component" value="Unassembled WGS sequence"/>
</dbReference>
<keyword evidence="1" id="KW-1133">Transmembrane helix</keyword>
<feature type="transmembrane region" description="Helical" evidence="1">
    <location>
        <begin position="164"/>
        <end position="187"/>
    </location>
</feature>
<accession>A0ABS7RDX5</accession>
<feature type="transmembrane region" description="Helical" evidence="1">
    <location>
        <begin position="78"/>
        <end position="95"/>
    </location>
</feature>
<gene>
    <name evidence="2" type="ORF">K1X13_00165</name>
</gene>
<dbReference type="RefSeq" id="WP_221023039.1">
    <property type="nucleotide sequence ID" value="NZ_JAIEZQ010000001.1"/>
</dbReference>
<protein>
    <submittedName>
        <fullName evidence="2">TIGR02206 family membrane protein</fullName>
    </submittedName>
</protein>
<keyword evidence="3" id="KW-1185">Reference proteome</keyword>
<keyword evidence="1" id="KW-0472">Membrane</keyword>
<feature type="transmembrane region" description="Helical" evidence="1">
    <location>
        <begin position="15"/>
        <end position="34"/>
    </location>
</feature>
<dbReference type="InterPro" id="IPR011737">
    <property type="entry name" value="CHP02206_TP0381"/>
</dbReference>
<dbReference type="Pfam" id="PF14808">
    <property type="entry name" value="TMEM164"/>
    <property type="match status" value="1"/>
</dbReference>
<proteinExistence type="predicted"/>
<reference evidence="2 3" key="1">
    <citation type="submission" date="2021-08" db="EMBL/GenBank/DDBJ databases">
        <title>Nocardioides bacterium WL0053 sp. nov., isolated from the sediment.</title>
        <authorList>
            <person name="Wang L."/>
            <person name="Zhang D."/>
            <person name="Zhang A."/>
        </authorList>
    </citation>
    <scope>NUCLEOTIDE SEQUENCE [LARGE SCALE GENOMIC DNA]</scope>
    <source>
        <strain evidence="2 3">WL0053</strain>
    </source>
</reference>
<evidence type="ECO:0000256" key="1">
    <source>
        <dbReference type="SAM" id="Phobius"/>
    </source>
</evidence>